<dbReference type="AlphaFoldDB" id="X1AZ95"/>
<comment type="caution">
    <text evidence="2">The sequence shown here is derived from an EMBL/GenBank/DDBJ whole genome shotgun (WGS) entry which is preliminary data.</text>
</comment>
<gene>
    <name evidence="2" type="ORF">S01H4_22636</name>
</gene>
<dbReference type="GO" id="GO:0019773">
    <property type="term" value="C:proteasome core complex, alpha-subunit complex"/>
    <property type="evidence" value="ECO:0007669"/>
    <property type="project" value="InterPro"/>
</dbReference>
<dbReference type="InterPro" id="IPR029055">
    <property type="entry name" value="Ntn_hydrolases_N"/>
</dbReference>
<organism evidence="2">
    <name type="scientific">marine sediment metagenome</name>
    <dbReference type="NCBI Taxonomy" id="412755"/>
    <lineage>
        <taxon>unclassified sequences</taxon>
        <taxon>metagenomes</taxon>
        <taxon>ecological metagenomes</taxon>
    </lineage>
</organism>
<name>X1AZ95_9ZZZZ</name>
<dbReference type="Gene3D" id="3.60.20.10">
    <property type="entry name" value="Glutamine Phosphoribosylpyrophosphate, subunit 1, domain 1"/>
    <property type="match status" value="1"/>
</dbReference>
<evidence type="ECO:0000313" key="2">
    <source>
        <dbReference type="EMBL" id="GAG88604.1"/>
    </source>
</evidence>
<dbReference type="SUPFAM" id="SSF56235">
    <property type="entry name" value="N-terminal nucleophile aminohydrolases (Ntn hydrolases)"/>
    <property type="match status" value="1"/>
</dbReference>
<dbReference type="GO" id="GO:0006511">
    <property type="term" value="P:ubiquitin-dependent protein catabolic process"/>
    <property type="evidence" value="ECO:0007669"/>
    <property type="project" value="InterPro"/>
</dbReference>
<dbReference type="InterPro" id="IPR000426">
    <property type="entry name" value="Proteasome_asu_N"/>
</dbReference>
<dbReference type="SMART" id="SM00948">
    <property type="entry name" value="Proteasome_A_N"/>
    <property type="match status" value="1"/>
</dbReference>
<proteinExistence type="predicted"/>
<sequence>MYDSRVAYDKSAAMWSPDGELVQLSYARKASEKG</sequence>
<accession>X1AZ95</accession>
<feature type="domain" description="Proteasome alpha-type subunits" evidence="1">
    <location>
        <begin position="8"/>
        <end position="30"/>
    </location>
</feature>
<feature type="non-terminal residue" evidence="2">
    <location>
        <position position="34"/>
    </location>
</feature>
<protein>
    <recommendedName>
        <fullName evidence="1">Proteasome alpha-type subunits domain-containing protein</fullName>
    </recommendedName>
</protein>
<reference evidence="2" key="1">
    <citation type="journal article" date="2014" name="Front. Microbiol.">
        <title>High frequency of phylogenetically diverse reductive dehalogenase-homologous genes in deep subseafloor sedimentary metagenomes.</title>
        <authorList>
            <person name="Kawai M."/>
            <person name="Futagami T."/>
            <person name="Toyoda A."/>
            <person name="Takaki Y."/>
            <person name="Nishi S."/>
            <person name="Hori S."/>
            <person name="Arai W."/>
            <person name="Tsubouchi T."/>
            <person name="Morono Y."/>
            <person name="Uchiyama I."/>
            <person name="Ito T."/>
            <person name="Fujiyama A."/>
            <person name="Inagaki F."/>
            <person name="Takami H."/>
        </authorList>
    </citation>
    <scope>NUCLEOTIDE SEQUENCE</scope>
    <source>
        <strain evidence="2">Expedition CK06-06</strain>
    </source>
</reference>
<evidence type="ECO:0000259" key="1">
    <source>
        <dbReference type="SMART" id="SM00948"/>
    </source>
</evidence>
<dbReference type="Pfam" id="PF10584">
    <property type="entry name" value="Proteasome_A_N"/>
    <property type="match status" value="1"/>
</dbReference>
<dbReference type="EMBL" id="BART01010401">
    <property type="protein sequence ID" value="GAG88604.1"/>
    <property type="molecule type" value="Genomic_DNA"/>
</dbReference>